<evidence type="ECO:0000313" key="2">
    <source>
        <dbReference type="EMBL" id="ROW02156.1"/>
    </source>
</evidence>
<organism evidence="2 3">
    <name type="scientific">Cytospora chrysosperma</name>
    <name type="common">Cytospora canker fungus</name>
    <name type="synonym">Sphaeria chrysosperma</name>
    <dbReference type="NCBI Taxonomy" id="252740"/>
    <lineage>
        <taxon>Eukaryota</taxon>
        <taxon>Fungi</taxon>
        <taxon>Dikarya</taxon>
        <taxon>Ascomycota</taxon>
        <taxon>Pezizomycotina</taxon>
        <taxon>Sordariomycetes</taxon>
        <taxon>Sordariomycetidae</taxon>
        <taxon>Diaporthales</taxon>
        <taxon>Cytosporaceae</taxon>
        <taxon>Cytospora</taxon>
    </lineage>
</organism>
<comment type="caution">
    <text evidence="2">The sequence shown here is derived from an EMBL/GenBank/DDBJ whole genome shotgun (WGS) entry which is preliminary data.</text>
</comment>
<feature type="compositionally biased region" description="Basic and acidic residues" evidence="1">
    <location>
        <begin position="68"/>
        <end position="87"/>
    </location>
</feature>
<feature type="region of interest" description="Disordered" evidence="1">
    <location>
        <begin position="337"/>
        <end position="361"/>
    </location>
</feature>
<dbReference type="EMBL" id="LJZO01000005">
    <property type="protein sequence ID" value="ROW02156.1"/>
    <property type="molecule type" value="Genomic_DNA"/>
</dbReference>
<feature type="region of interest" description="Disordered" evidence="1">
    <location>
        <begin position="277"/>
        <end position="314"/>
    </location>
</feature>
<dbReference type="Proteomes" id="UP000284375">
    <property type="component" value="Unassembled WGS sequence"/>
</dbReference>
<name>A0A423WG30_CYTCH</name>
<feature type="compositionally biased region" description="Polar residues" evidence="1">
    <location>
        <begin position="396"/>
        <end position="416"/>
    </location>
</feature>
<proteinExistence type="predicted"/>
<dbReference type="AlphaFoldDB" id="A0A423WG30"/>
<feature type="compositionally biased region" description="Polar residues" evidence="1">
    <location>
        <begin position="347"/>
        <end position="358"/>
    </location>
</feature>
<protein>
    <submittedName>
        <fullName evidence="2">Uncharacterized protein</fullName>
    </submittedName>
</protein>
<evidence type="ECO:0000256" key="1">
    <source>
        <dbReference type="SAM" id="MobiDB-lite"/>
    </source>
</evidence>
<sequence>MAFFTKTPVSRVTKAAKAVRDARLTKKYTPLPLNSLRRHFNIKQKPRNSQYAPRAAYEQQEAGIPSLEDLRGRYRDRSDRPTAEARMRTRSLSPGRSPRPERTPSPRTIQHIANILGYGIEMAIDVEAGEDFDANKERYFDSEMDIDSDVESTFSSSAGSAQSFFTVLSSPPQPTYSLPALEAIELDIEMEDVFEMAEEPLEKPYAYSSLVPAENQTFIESTTPPGSPSPLALFVSPPTTTPSVAAKPDRDVVQIAPVDYYARAADEDFIEAQRQAENKALPESDDTDLEEGPKDDLGVPANTPLPGSDEEDIHLSESPQSEIIAGESDHTLATRPQVVPQGENIPVDTSTPPATKQQDLAEPITHIDTEMGEEAEDDEEDEGVEWETVFDVDGVTTPQASVSNPVAATPSPSNGEATRADLSHDAKDTSAPEDEECSEVVDDYFVYDFESAQEIMNDFLCEKLPELAAQVLFPATNFTATAQAKEAELFAAWLYGTELPEEASSLVEAAFDEQAEMSGEELGDLIWDWYEERIFAELQGYEVPFSEEDTEALDERMGEVLEAYFDESLSEANDA</sequence>
<feature type="compositionally biased region" description="Basic and acidic residues" evidence="1">
    <location>
        <begin position="418"/>
        <end position="430"/>
    </location>
</feature>
<dbReference type="STRING" id="252740.A0A423WG30"/>
<feature type="region of interest" description="Disordered" evidence="1">
    <location>
        <begin position="396"/>
        <end position="436"/>
    </location>
</feature>
<evidence type="ECO:0000313" key="3">
    <source>
        <dbReference type="Proteomes" id="UP000284375"/>
    </source>
</evidence>
<keyword evidence="3" id="KW-1185">Reference proteome</keyword>
<gene>
    <name evidence="2" type="ORF">VSDG_02345</name>
</gene>
<dbReference type="OrthoDB" id="5245491at2759"/>
<feature type="region of interest" description="Disordered" evidence="1">
    <location>
        <begin position="44"/>
        <end position="108"/>
    </location>
</feature>
<accession>A0A423WG30</accession>
<reference evidence="2 3" key="1">
    <citation type="submission" date="2015-09" db="EMBL/GenBank/DDBJ databases">
        <title>Host preference determinants of Valsa canker pathogens revealed by comparative genomics.</title>
        <authorList>
            <person name="Yin Z."/>
            <person name="Huang L."/>
        </authorList>
    </citation>
    <scope>NUCLEOTIDE SEQUENCE [LARGE SCALE GENOMIC DNA]</scope>
    <source>
        <strain evidence="2 3">YSFL</strain>
    </source>
</reference>